<evidence type="ECO:0000313" key="8">
    <source>
        <dbReference type="EMBL" id="PWV59074.1"/>
    </source>
</evidence>
<dbReference type="AlphaFoldDB" id="A0A317MRI5"/>
<evidence type="ECO:0000256" key="6">
    <source>
        <dbReference type="ARBA" id="ARBA00032446"/>
    </source>
</evidence>
<dbReference type="GO" id="GO:0002949">
    <property type="term" value="P:tRNA threonylcarbamoyladenosine modification"/>
    <property type="evidence" value="ECO:0007669"/>
    <property type="project" value="InterPro"/>
</dbReference>
<dbReference type="SUPFAM" id="SSF53067">
    <property type="entry name" value="Actin-like ATPase domain"/>
    <property type="match status" value="2"/>
</dbReference>
<keyword evidence="4" id="KW-0963">Cytoplasm</keyword>
<name>A0A317MRI5_9GAMM</name>
<feature type="domain" description="Gcp-like" evidence="7">
    <location>
        <begin position="28"/>
        <end position="129"/>
    </location>
</feature>
<accession>A0A317MRI5</accession>
<evidence type="ECO:0000259" key="7">
    <source>
        <dbReference type="Pfam" id="PF00814"/>
    </source>
</evidence>
<dbReference type="PANTHER" id="PTHR11735">
    <property type="entry name" value="TRNA N6-ADENOSINE THREONYLCARBAMOYLTRANSFERASE"/>
    <property type="match status" value="1"/>
</dbReference>
<keyword evidence="9" id="KW-1185">Reference proteome</keyword>
<dbReference type="EMBL" id="QGTJ01000012">
    <property type="protein sequence ID" value="PWV59074.1"/>
    <property type="molecule type" value="Genomic_DNA"/>
</dbReference>
<dbReference type="PANTHER" id="PTHR11735:SF11">
    <property type="entry name" value="TRNA THREONYLCARBAMOYLADENOSINE BIOSYNTHESIS PROTEIN TSAB"/>
    <property type="match status" value="1"/>
</dbReference>
<evidence type="ECO:0000256" key="5">
    <source>
        <dbReference type="ARBA" id="ARBA00022694"/>
    </source>
</evidence>
<comment type="subcellular location">
    <subcellularLocation>
        <location evidence="1">Cytoplasm</location>
    </subcellularLocation>
</comment>
<keyword evidence="5" id="KW-0819">tRNA processing</keyword>
<evidence type="ECO:0000313" key="9">
    <source>
        <dbReference type="Proteomes" id="UP000246569"/>
    </source>
</evidence>
<evidence type="ECO:0000256" key="3">
    <source>
        <dbReference type="ARBA" id="ARBA00019012"/>
    </source>
</evidence>
<dbReference type="CDD" id="cd24032">
    <property type="entry name" value="ASKHA_NBD_TsaB"/>
    <property type="match status" value="1"/>
</dbReference>
<dbReference type="InterPro" id="IPR043129">
    <property type="entry name" value="ATPase_NBD"/>
</dbReference>
<comment type="caution">
    <text evidence="8">The sequence shown here is derived from an EMBL/GenBank/DDBJ whole genome shotgun (WGS) entry which is preliminary data.</text>
</comment>
<dbReference type="InterPro" id="IPR000905">
    <property type="entry name" value="Gcp-like_dom"/>
</dbReference>
<dbReference type="InterPro" id="IPR022496">
    <property type="entry name" value="T6A_TsaB"/>
</dbReference>
<evidence type="ECO:0000256" key="1">
    <source>
        <dbReference type="ARBA" id="ARBA00004496"/>
    </source>
</evidence>
<dbReference type="Pfam" id="PF00814">
    <property type="entry name" value="TsaD"/>
    <property type="match status" value="1"/>
</dbReference>
<sequence length="227" mass="23798">MNLLAIDTATEACSAALDCDGRLLERYELAPRQHTRLILPMIEALLAEAGLGFTQLDAIAFGRGPGAFVGLRIAASIAQGLAFAGDLPVAPVSTLAALARLAWRERGESRVLAALDARMGEIYAGAYCIADDGAPVSLCEERVLPPAALAVAGAWFGVGSGWDTYAESLAATLDCRGWLPAAMPRAADIAVLGRQAILRGEGVAAELAQPVYLRDEVAKKLAEQRRG</sequence>
<reference evidence="8 9" key="1">
    <citation type="submission" date="2018-05" db="EMBL/GenBank/DDBJ databases">
        <title>Genomic Encyclopedia of Type Strains, Phase IV (KMG-IV): sequencing the most valuable type-strain genomes for metagenomic binning, comparative biology and taxonomic classification.</title>
        <authorList>
            <person name="Goeker M."/>
        </authorList>
    </citation>
    <scope>NUCLEOTIDE SEQUENCE [LARGE SCALE GENOMIC DNA]</scope>
    <source>
        <strain evidence="8 9">DSM 23606</strain>
    </source>
</reference>
<evidence type="ECO:0000256" key="4">
    <source>
        <dbReference type="ARBA" id="ARBA00022490"/>
    </source>
</evidence>
<dbReference type="RefSeq" id="WP_110019884.1">
    <property type="nucleotide sequence ID" value="NZ_QGTJ01000012.1"/>
</dbReference>
<protein>
    <recommendedName>
        <fullName evidence="3">tRNA threonylcarbamoyladenosine biosynthesis protein TsaB</fullName>
    </recommendedName>
    <alternativeName>
        <fullName evidence="6">t(6)A37 threonylcarbamoyladenosine biosynthesis protein TsaB</fullName>
    </alternativeName>
</protein>
<dbReference type="NCBIfam" id="TIGR03725">
    <property type="entry name" value="T6A_YeaZ"/>
    <property type="match status" value="1"/>
</dbReference>
<dbReference type="Gene3D" id="3.30.420.40">
    <property type="match status" value="2"/>
</dbReference>
<comment type="similarity">
    <text evidence="2">Belongs to the KAE1 / TsaD family. TsaB subfamily.</text>
</comment>
<dbReference type="Proteomes" id="UP000246569">
    <property type="component" value="Unassembled WGS sequence"/>
</dbReference>
<proteinExistence type="inferred from homology"/>
<organism evidence="8 9">
    <name type="scientific">Plasticicumulans acidivorans</name>
    <dbReference type="NCBI Taxonomy" id="886464"/>
    <lineage>
        <taxon>Bacteria</taxon>
        <taxon>Pseudomonadati</taxon>
        <taxon>Pseudomonadota</taxon>
        <taxon>Gammaproteobacteria</taxon>
        <taxon>Candidatus Competibacteraceae</taxon>
        <taxon>Plasticicumulans</taxon>
    </lineage>
</organism>
<dbReference type="OrthoDB" id="9809995at2"/>
<gene>
    <name evidence="8" type="ORF">C7443_11272</name>
</gene>
<evidence type="ECO:0000256" key="2">
    <source>
        <dbReference type="ARBA" id="ARBA00010493"/>
    </source>
</evidence>
<dbReference type="GO" id="GO:0005829">
    <property type="term" value="C:cytosol"/>
    <property type="evidence" value="ECO:0007669"/>
    <property type="project" value="TreeGrafter"/>
</dbReference>
<dbReference type="FunFam" id="3.30.420.40:FF:000097">
    <property type="entry name" value="tRNA threonylcarbamoyladenosine biosynthesis protein TsaB"/>
    <property type="match status" value="1"/>
</dbReference>